<organism evidence="2 3">
    <name type="scientific">Eggerthella hominis</name>
    <dbReference type="NCBI Taxonomy" id="2763043"/>
    <lineage>
        <taxon>Bacteria</taxon>
        <taxon>Bacillati</taxon>
        <taxon>Actinomycetota</taxon>
        <taxon>Coriobacteriia</taxon>
        <taxon>Eggerthellales</taxon>
        <taxon>Eggerthellaceae</taxon>
        <taxon>Eggerthella</taxon>
    </lineage>
</organism>
<dbReference type="PROSITE" id="PS50943">
    <property type="entry name" value="HTH_CROC1"/>
    <property type="match status" value="1"/>
</dbReference>
<accession>A0ABR7BQ29</accession>
<keyword evidence="3" id="KW-1185">Reference proteome</keyword>
<dbReference type="SUPFAM" id="SSF47413">
    <property type="entry name" value="lambda repressor-like DNA-binding domains"/>
    <property type="match status" value="1"/>
</dbReference>
<evidence type="ECO:0000313" key="2">
    <source>
        <dbReference type="EMBL" id="MBC5583727.1"/>
    </source>
</evidence>
<evidence type="ECO:0000313" key="3">
    <source>
        <dbReference type="Proteomes" id="UP000622448"/>
    </source>
</evidence>
<name>A0ABR7BQ29_9ACTN</name>
<gene>
    <name evidence="2" type="ORF">H8S61_05915</name>
</gene>
<reference evidence="2 3" key="1">
    <citation type="submission" date="2020-08" db="EMBL/GenBank/DDBJ databases">
        <title>Genome public.</title>
        <authorList>
            <person name="Liu C."/>
            <person name="Sun Q."/>
        </authorList>
    </citation>
    <scope>NUCLEOTIDE SEQUENCE [LARGE SCALE GENOMIC DNA]</scope>
    <source>
        <strain evidence="2 3">NSJ-70</strain>
    </source>
</reference>
<dbReference type="Gene3D" id="1.10.260.40">
    <property type="entry name" value="lambda repressor-like DNA-binding domains"/>
    <property type="match status" value="1"/>
</dbReference>
<dbReference type="InterPro" id="IPR010982">
    <property type="entry name" value="Lambda_DNA-bd_dom_sf"/>
</dbReference>
<dbReference type="EMBL" id="JACOOA010000002">
    <property type="protein sequence ID" value="MBC5583727.1"/>
    <property type="molecule type" value="Genomic_DNA"/>
</dbReference>
<comment type="caution">
    <text evidence="2">The sequence shown here is derived from an EMBL/GenBank/DDBJ whole genome shotgun (WGS) entry which is preliminary data.</text>
</comment>
<dbReference type="RefSeq" id="WP_186938309.1">
    <property type="nucleotide sequence ID" value="NZ_JACOOA010000002.1"/>
</dbReference>
<dbReference type="InterPro" id="IPR001387">
    <property type="entry name" value="Cro/C1-type_HTH"/>
</dbReference>
<feature type="domain" description="HTH cro/C1-type" evidence="1">
    <location>
        <begin position="13"/>
        <end position="67"/>
    </location>
</feature>
<dbReference type="Proteomes" id="UP000622448">
    <property type="component" value="Unassembled WGS sequence"/>
</dbReference>
<proteinExistence type="predicted"/>
<dbReference type="SMART" id="SM00530">
    <property type="entry name" value="HTH_XRE"/>
    <property type="match status" value="1"/>
</dbReference>
<sequence length="77" mass="8679">MNIEANKTIGRCLQRLRIDAGITQAQLAKELHKPQSYVSKIEMGERSLQVYELFDYSQALDLSPQEVINALEIALSS</sequence>
<dbReference type="Pfam" id="PF01381">
    <property type="entry name" value="HTH_3"/>
    <property type="match status" value="1"/>
</dbReference>
<evidence type="ECO:0000259" key="1">
    <source>
        <dbReference type="PROSITE" id="PS50943"/>
    </source>
</evidence>
<dbReference type="CDD" id="cd00093">
    <property type="entry name" value="HTH_XRE"/>
    <property type="match status" value="1"/>
</dbReference>
<protein>
    <submittedName>
        <fullName evidence="2">Helix-turn-helix transcriptional regulator</fullName>
    </submittedName>
</protein>